<sequence>MCGVCYHKSQVTKRRTHPRMGKKTRLDYLLRSGQKFIPTPTGRVKKVDVNSLGVPAVPRHIWENSDPVG</sequence>
<accession>A0A803QJK3</accession>
<evidence type="ECO:0000313" key="1">
    <source>
        <dbReference type="EnsemblPlants" id="cds.evm.model.10.1393"/>
    </source>
</evidence>
<dbReference type="AlphaFoldDB" id="A0A803QJK3"/>
<dbReference type="Proteomes" id="UP000596661">
    <property type="component" value="Unassembled WGS sequence"/>
</dbReference>
<protein>
    <submittedName>
        <fullName evidence="1">Uncharacterized protein</fullName>
    </submittedName>
</protein>
<keyword evidence="2" id="KW-1185">Reference proteome</keyword>
<proteinExistence type="predicted"/>
<reference evidence="1" key="1">
    <citation type="submission" date="2021-03" db="UniProtKB">
        <authorList>
            <consortium name="EnsemblPlants"/>
        </authorList>
    </citation>
    <scope>IDENTIFICATION</scope>
</reference>
<name>A0A803QJK3_CANSA</name>
<dbReference type="Gramene" id="evm.model.10.1393">
    <property type="protein sequence ID" value="cds.evm.model.10.1393"/>
    <property type="gene ID" value="evm.TU.10.1393"/>
</dbReference>
<evidence type="ECO:0000313" key="2">
    <source>
        <dbReference type="Proteomes" id="UP000596661"/>
    </source>
</evidence>
<dbReference type="EMBL" id="UZAU01000821">
    <property type="status" value="NOT_ANNOTATED_CDS"/>
    <property type="molecule type" value="Genomic_DNA"/>
</dbReference>
<organism evidence="1 2">
    <name type="scientific">Cannabis sativa</name>
    <name type="common">Hemp</name>
    <name type="synonym">Marijuana</name>
    <dbReference type="NCBI Taxonomy" id="3483"/>
    <lineage>
        <taxon>Eukaryota</taxon>
        <taxon>Viridiplantae</taxon>
        <taxon>Streptophyta</taxon>
        <taxon>Embryophyta</taxon>
        <taxon>Tracheophyta</taxon>
        <taxon>Spermatophyta</taxon>
        <taxon>Magnoliopsida</taxon>
        <taxon>eudicotyledons</taxon>
        <taxon>Gunneridae</taxon>
        <taxon>Pentapetalae</taxon>
        <taxon>rosids</taxon>
        <taxon>fabids</taxon>
        <taxon>Rosales</taxon>
        <taxon>Cannabaceae</taxon>
        <taxon>Cannabis</taxon>
    </lineage>
</organism>
<dbReference type="EnsemblPlants" id="evm.model.10.1393">
    <property type="protein sequence ID" value="cds.evm.model.10.1393"/>
    <property type="gene ID" value="evm.TU.10.1393"/>
</dbReference>